<gene>
    <name evidence="2" type="ORF">ACA1_189610</name>
</gene>
<dbReference type="Gene3D" id="3.10.280.10">
    <property type="entry name" value="Mitochondrial glycoprotein"/>
    <property type="match status" value="1"/>
</dbReference>
<dbReference type="VEuPathDB" id="AmoebaDB:ACA1_189610"/>
<keyword evidence="3" id="KW-1185">Reference proteome</keyword>
<organism evidence="2 3">
    <name type="scientific">Acanthamoeba castellanii (strain ATCC 30010 / Neff)</name>
    <dbReference type="NCBI Taxonomy" id="1257118"/>
    <lineage>
        <taxon>Eukaryota</taxon>
        <taxon>Amoebozoa</taxon>
        <taxon>Discosea</taxon>
        <taxon>Longamoebia</taxon>
        <taxon>Centramoebida</taxon>
        <taxon>Acanthamoebidae</taxon>
        <taxon>Acanthamoeba</taxon>
    </lineage>
</organism>
<dbReference type="GO" id="GO:0005759">
    <property type="term" value="C:mitochondrial matrix"/>
    <property type="evidence" value="ECO:0007669"/>
    <property type="project" value="InterPro"/>
</dbReference>
<proteinExistence type="predicted"/>
<accession>L8GDW2</accession>
<dbReference type="InterPro" id="IPR003428">
    <property type="entry name" value="MAM33"/>
</dbReference>
<reference evidence="2 3" key="1">
    <citation type="journal article" date="2013" name="Genome Biol.">
        <title>Genome of Acanthamoeba castellanii highlights extensive lateral gene transfer and early evolution of tyrosine kinase signaling.</title>
        <authorList>
            <person name="Clarke M."/>
            <person name="Lohan A.J."/>
            <person name="Liu B."/>
            <person name="Lagkouvardos I."/>
            <person name="Roy S."/>
            <person name="Zafar N."/>
            <person name="Bertelli C."/>
            <person name="Schilde C."/>
            <person name="Kianianmomeni A."/>
            <person name="Burglin T.R."/>
            <person name="Frech C."/>
            <person name="Turcotte B."/>
            <person name="Kopec K.O."/>
            <person name="Synnott J.M."/>
            <person name="Choo C."/>
            <person name="Paponov I."/>
            <person name="Finkler A."/>
            <person name="Soon Heng Tan C."/>
            <person name="Hutchins A.P."/>
            <person name="Weinmeier T."/>
            <person name="Rattei T."/>
            <person name="Chu J.S."/>
            <person name="Gimenez G."/>
            <person name="Irimia M."/>
            <person name="Rigden D.J."/>
            <person name="Fitzpatrick D.A."/>
            <person name="Lorenzo-Morales J."/>
            <person name="Bateman A."/>
            <person name="Chiu C.H."/>
            <person name="Tang P."/>
            <person name="Hegemann P."/>
            <person name="Fromm H."/>
            <person name="Raoult D."/>
            <person name="Greub G."/>
            <person name="Miranda-Saavedra D."/>
            <person name="Chen N."/>
            <person name="Nash P."/>
            <person name="Ginger M.L."/>
            <person name="Horn M."/>
            <person name="Schaap P."/>
            <person name="Caler L."/>
            <person name="Loftus B."/>
        </authorList>
    </citation>
    <scope>NUCLEOTIDE SEQUENCE [LARGE SCALE GENOMIC DNA]</scope>
    <source>
        <strain evidence="2 3">Neff</strain>
    </source>
</reference>
<dbReference type="PANTHER" id="PTHR10826">
    <property type="entry name" value="COMPLEMENT COMPONENT 1"/>
    <property type="match status" value="1"/>
</dbReference>
<dbReference type="AlphaFoldDB" id="L8GDW2"/>
<feature type="compositionally biased region" description="Acidic residues" evidence="1">
    <location>
        <begin position="145"/>
        <end position="159"/>
    </location>
</feature>
<protein>
    <recommendedName>
        <fullName evidence="4">Mitochondrial glycoprotein</fullName>
    </recommendedName>
</protein>
<evidence type="ECO:0000313" key="2">
    <source>
        <dbReference type="EMBL" id="ELR11295.1"/>
    </source>
</evidence>
<dbReference type="InterPro" id="IPR036561">
    <property type="entry name" value="MAM33_sf"/>
</dbReference>
<evidence type="ECO:0000256" key="1">
    <source>
        <dbReference type="SAM" id="MobiDB-lite"/>
    </source>
</evidence>
<name>L8GDW2_ACACF</name>
<dbReference type="EMBL" id="KB008154">
    <property type="protein sequence ID" value="ELR11295.1"/>
    <property type="molecule type" value="Genomic_DNA"/>
</dbReference>
<dbReference type="GeneID" id="14911767"/>
<feature type="compositionally biased region" description="Acidic residues" evidence="1">
    <location>
        <begin position="112"/>
        <end position="138"/>
    </location>
</feature>
<dbReference type="SMR" id="L8GDW2"/>
<dbReference type="RefSeq" id="XP_004333308.1">
    <property type="nucleotide sequence ID" value="XM_004333260.1"/>
</dbReference>
<feature type="region of interest" description="Disordered" evidence="1">
    <location>
        <begin position="112"/>
        <end position="165"/>
    </location>
</feature>
<evidence type="ECO:0000313" key="3">
    <source>
        <dbReference type="Proteomes" id="UP000011083"/>
    </source>
</evidence>
<dbReference type="SUPFAM" id="SSF54529">
    <property type="entry name" value="Mitochondrial glycoprotein MAM33-like"/>
    <property type="match status" value="1"/>
</dbReference>
<dbReference type="PANTHER" id="PTHR10826:SF1">
    <property type="entry name" value="COMPLEMENT COMPONENT 1 Q SUBCOMPONENT-BINDING PROTEIN, MITOCHONDRIAL"/>
    <property type="match status" value="1"/>
</dbReference>
<dbReference type="Proteomes" id="UP000011083">
    <property type="component" value="Unassembled WGS sequence"/>
</dbReference>
<dbReference type="KEGG" id="acan:ACA1_189610"/>
<dbReference type="Pfam" id="PF02330">
    <property type="entry name" value="MAM33"/>
    <property type="match status" value="1"/>
</dbReference>
<sequence>MRRFSSSIVASGRIASSSALVRTAVLGQGRLAATYATKKRNAETELHSYFEKEVELLDQDEEAKTQDQELQKRLDDWAKRFHFNVNMGATEIVATKKDAALNADVTVKIDPNIEEADNYGDEEDAEDEEGEEGEDAEEAEKAEGEEGDEGDEEEEEPEADGFGSVHFTVEVKKPEQTMLLYGVVSESAVTVTEVALQAADGTEKSAYDAQRLDDEGQEKFRLYLSSLGVNDSFVPAAYAAAHLHDEHAYHKWVKDVMAFTKQ</sequence>
<evidence type="ECO:0008006" key="4">
    <source>
        <dbReference type="Google" id="ProtNLM"/>
    </source>
</evidence>